<gene>
    <name evidence="1" type="ORF">ACFQZW_12895</name>
</gene>
<sequence length="129" mass="14918">MKYPTITIESKNYNVAFNYSTIRALAELWNVEKPSEVEKRIVTVMNKAVPKKGKAASELNFKDIDVLEDLFFTAINTVNENFKYTSRELMTIILDTPEVIQNLTKHYINSLPKPVNDVVPNVQRDRKKK</sequence>
<dbReference type="Proteomes" id="UP001597032">
    <property type="component" value="Unassembled WGS sequence"/>
</dbReference>
<organism evidence="1 2">
    <name type="scientific">Lutibacter aestuarii</name>
    <dbReference type="NCBI Taxonomy" id="861111"/>
    <lineage>
        <taxon>Bacteria</taxon>
        <taxon>Pseudomonadati</taxon>
        <taxon>Bacteroidota</taxon>
        <taxon>Flavobacteriia</taxon>
        <taxon>Flavobacteriales</taxon>
        <taxon>Flavobacteriaceae</taxon>
        <taxon>Lutibacter</taxon>
    </lineage>
</organism>
<evidence type="ECO:0000313" key="2">
    <source>
        <dbReference type="Proteomes" id="UP001597032"/>
    </source>
</evidence>
<evidence type="ECO:0000313" key="1">
    <source>
        <dbReference type="EMBL" id="MFD0762981.1"/>
    </source>
</evidence>
<protein>
    <submittedName>
        <fullName evidence="1">Uncharacterized protein</fullName>
    </submittedName>
</protein>
<accession>A0ABW2ZAK2</accession>
<keyword evidence="2" id="KW-1185">Reference proteome</keyword>
<comment type="caution">
    <text evidence="1">The sequence shown here is derived from an EMBL/GenBank/DDBJ whole genome shotgun (WGS) entry which is preliminary data.</text>
</comment>
<dbReference type="RefSeq" id="WP_386783520.1">
    <property type="nucleotide sequence ID" value="NZ_JBHTIC010000020.1"/>
</dbReference>
<reference evidence="2" key="1">
    <citation type="journal article" date="2019" name="Int. J. Syst. Evol. Microbiol.">
        <title>The Global Catalogue of Microorganisms (GCM) 10K type strain sequencing project: providing services to taxonomists for standard genome sequencing and annotation.</title>
        <authorList>
            <consortium name="The Broad Institute Genomics Platform"/>
            <consortium name="The Broad Institute Genome Sequencing Center for Infectious Disease"/>
            <person name="Wu L."/>
            <person name="Ma J."/>
        </authorList>
    </citation>
    <scope>NUCLEOTIDE SEQUENCE [LARGE SCALE GENOMIC DNA]</scope>
    <source>
        <strain evidence="2">CCUG 60022</strain>
    </source>
</reference>
<name>A0ABW2ZAK2_9FLAO</name>
<proteinExistence type="predicted"/>
<dbReference type="EMBL" id="JBHTIC010000020">
    <property type="protein sequence ID" value="MFD0762981.1"/>
    <property type="molecule type" value="Genomic_DNA"/>
</dbReference>